<dbReference type="InterPro" id="IPR017871">
    <property type="entry name" value="ABC_transporter-like_CS"/>
</dbReference>
<keyword evidence="1" id="KW-0813">Transport</keyword>
<dbReference type="GO" id="GO:0016887">
    <property type="term" value="F:ATP hydrolysis activity"/>
    <property type="evidence" value="ECO:0007669"/>
    <property type="project" value="InterPro"/>
</dbReference>
<keyword evidence="2" id="KW-0547">Nucleotide-binding</keyword>
<dbReference type="RefSeq" id="WP_148878970.1">
    <property type="nucleotide sequence ID" value="NZ_CP042813.1"/>
</dbReference>
<sequence>MDNIMINIENLSYDIKEKKILENISFNACKNKFIGIIGANGSGKTTMLKHLYNAIVPHKKTVYIKGIPLEDYSQNDIAKNLSVMKQENNSDFDYRVIDIVLMGRLPYKKSLEDYSREDHEKAMRNLNKLGMRDFAQRKYNSLSGGEKQRVLIARALTQDTEIMILDEPTNHLDIYYQMFLMQILKQISMTVISVFHDLNFASKFCDEIYVLKSGKVLVNGRPEEVINPHVIKEAFNMDSKIINDGKERIVVYRAPLKTPFKKD</sequence>
<dbReference type="Pfam" id="PF00005">
    <property type="entry name" value="ABC_tran"/>
    <property type="match status" value="1"/>
</dbReference>
<gene>
    <name evidence="5" type="ORF">FUT82_09950</name>
</gene>
<evidence type="ECO:0000259" key="4">
    <source>
        <dbReference type="PROSITE" id="PS50893"/>
    </source>
</evidence>
<accession>A0AAE6IU39</accession>
<dbReference type="SMART" id="SM00382">
    <property type="entry name" value="AAA"/>
    <property type="match status" value="1"/>
</dbReference>
<dbReference type="SUPFAM" id="SSF52540">
    <property type="entry name" value="P-loop containing nucleoside triphosphate hydrolases"/>
    <property type="match status" value="1"/>
</dbReference>
<feature type="domain" description="ABC transporter" evidence="4">
    <location>
        <begin position="6"/>
        <end position="238"/>
    </location>
</feature>
<evidence type="ECO:0000256" key="1">
    <source>
        <dbReference type="ARBA" id="ARBA00022448"/>
    </source>
</evidence>
<dbReference type="GO" id="GO:0005524">
    <property type="term" value="F:ATP binding"/>
    <property type="evidence" value="ECO:0007669"/>
    <property type="project" value="UniProtKB-KW"/>
</dbReference>
<dbReference type="FunFam" id="3.40.50.300:FF:000134">
    <property type="entry name" value="Iron-enterobactin ABC transporter ATP-binding protein"/>
    <property type="match status" value="1"/>
</dbReference>
<dbReference type="InterPro" id="IPR003439">
    <property type="entry name" value="ABC_transporter-like_ATP-bd"/>
</dbReference>
<dbReference type="AlphaFoldDB" id="A0AAE6IU39"/>
<dbReference type="PANTHER" id="PTHR42794:SF2">
    <property type="entry name" value="ABC TRANSPORTER ATP-BINDING PROTEIN"/>
    <property type="match status" value="1"/>
</dbReference>
<keyword evidence="3 5" id="KW-0067">ATP-binding</keyword>
<dbReference type="EMBL" id="CP042817">
    <property type="protein sequence ID" value="QEJ98289.1"/>
    <property type="molecule type" value="Genomic_DNA"/>
</dbReference>
<dbReference type="PANTHER" id="PTHR42794">
    <property type="entry name" value="HEMIN IMPORT ATP-BINDING PROTEIN HMUV"/>
    <property type="match status" value="1"/>
</dbReference>
<dbReference type="CDD" id="cd03214">
    <property type="entry name" value="ABC_Iron-Siderophores_B12_Hemin"/>
    <property type="match status" value="1"/>
</dbReference>
<dbReference type="PROSITE" id="PS00211">
    <property type="entry name" value="ABC_TRANSPORTER_1"/>
    <property type="match status" value="1"/>
</dbReference>
<name>A0AAE6IU39_TREPH</name>
<organism evidence="5 6">
    <name type="scientific">Treponema phagedenis</name>
    <dbReference type="NCBI Taxonomy" id="162"/>
    <lineage>
        <taxon>Bacteria</taxon>
        <taxon>Pseudomonadati</taxon>
        <taxon>Spirochaetota</taxon>
        <taxon>Spirochaetia</taxon>
        <taxon>Spirochaetales</taxon>
        <taxon>Treponemataceae</taxon>
        <taxon>Treponema</taxon>
    </lineage>
</organism>
<reference evidence="5 6" key="1">
    <citation type="submission" date="2019-08" db="EMBL/GenBank/DDBJ databases">
        <authorList>
            <person name="Kuhnert P."/>
        </authorList>
    </citation>
    <scope>NUCLEOTIDE SEQUENCE [LARGE SCALE GENOMIC DNA]</scope>
    <source>
        <strain evidence="5 6">B36.5</strain>
    </source>
</reference>
<evidence type="ECO:0000313" key="5">
    <source>
        <dbReference type="EMBL" id="QEJ98289.1"/>
    </source>
</evidence>
<dbReference type="InterPro" id="IPR003593">
    <property type="entry name" value="AAA+_ATPase"/>
</dbReference>
<evidence type="ECO:0000256" key="2">
    <source>
        <dbReference type="ARBA" id="ARBA00022741"/>
    </source>
</evidence>
<evidence type="ECO:0000313" key="6">
    <source>
        <dbReference type="Proteomes" id="UP000323594"/>
    </source>
</evidence>
<dbReference type="Proteomes" id="UP000323594">
    <property type="component" value="Chromosome"/>
</dbReference>
<protein>
    <submittedName>
        <fullName evidence="5">ABC transporter ATP-binding protein</fullName>
    </submittedName>
</protein>
<proteinExistence type="predicted"/>
<dbReference type="Gene3D" id="3.40.50.300">
    <property type="entry name" value="P-loop containing nucleotide triphosphate hydrolases"/>
    <property type="match status" value="1"/>
</dbReference>
<evidence type="ECO:0000256" key="3">
    <source>
        <dbReference type="ARBA" id="ARBA00022840"/>
    </source>
</evidence>
<dbReference type="PROSITE" id="PS50893">
    <property type="entry name" value="ABC_TRANSPORTER_2"/>
    <property type="match status" value="1"/>
</dbReference>
<dbReference type="InterPro" id="IPR027417">
    <property type="entry name" value="P-loop_NTPase"/>
</dbReference>